<feature type="domain" description="Jacalin-type lectin" evidence="2">
    <location>
        <begin position="628"/>
        <end position="771"/>
    </location>
</feature>
<evidence type="ECO:0000256" key="1">
    <source>
        <dbReference type="SAM" id="MobiDB-lite"/>
    </source>
</evidence>
<dbReference type="InterPro" id="IPR036404">
    <property type="entry name" value="Jacalin-like_lectin_dom_sf"/>
</dbReference>
<accession>A0AAN7Z0L3</accession>
<name>A0AAN7Z0L3_9PEZI</name>
<dbReference type="Proteomes" id="UP001305414">
    <property type="component" value="Unassembled WGS sequence"/>
</dbReference>
<evidence type="ECO:0000259" key="2">
    <source>
        <dbReference type="PROSITE" id="PS51752"/>
    </source>
</evidence>
<dbReference type="Pfam" id="PF12044">
    <property type="entry name" value="Metallopep"/>
    <property type="match status" value="1"/>
</dbReference>
<feature type="region of interest" description="Disordered" evidence="1">
    <location>
        <begin position="1"/>
        <end position="82"/>
    </location>
</feature>
<dbReference type="InterPro" id="IPR053002">
    <property type="entry name" value="Metalloproteinase_M10B"/>
</dbReference>
<reference evidence="3 4" key="1">
    <citation type="submission" date="2023-10" db="EMBL/GenBank/DDBJ databases">
        <title>Draft genome sequence of Xylaria bambusicola isolate GMP-LS, the root and basal stem rot pathogen of sugarcane in Indonesia.</title>
        <authorList>
            <person name="Selvaraj P."/>
            <person name="Muralishankar V."/>
            <person name="Muruganantham S."/>
            <person name="Sp S."/>
            <person name="Haryani S."/>
            <person name="Lau K.J.X."/>
            <person name="Naqvi N.I."/>
        </authorList>
    </citation>
    <scope>NUCLEOTIDE SEQUENCE [LARGE SCALE GENOMIC DNA]</scope>
    <source>
        <strain evidence="3">GMP-LS</strain>
    </source>
</reference>
<dbReference type="PROSITE" id="PS51752">
    <property type="entry name" value="JACALIN_LECTIN"/>
    <property type="match status" value="1"/>
</dbReference>
<dbReference type="PANTHER" id="PTHR21054:SF2">
    <property type="entry name" value="MIP04191P"/>
    <property type="match status" value="1"/>
</dbReference>
<dbReference type="Gene3D" id="2.100.10.30">
    <property type="entry name" value="Jacalin-like lectin domain"/>
    <property type="match status" value="1"/>
</dbReference>
<dbReference type="AlphaFoldDB" id="A0AAN7Z0L3"/>
<sequence length="771" mass="85682">MSKSAIMAPKFNLQQIRRRSLASFRTNRSTDTSSNDEPSSSSQELSSVGSITPPSLADESESDPTLHIQIPTPTRPPLESNNNRFSIMESVASEHRSTKDLQDQLQHNQSLSQYTPQVTNIQDKATVYQKVLLVAGIIGQDAHPQIDGTLLVSRPDKAFPPTIWPVYGGRFKALVYLLPGPNTVCFEFQKPGSPTRHRSSIVLYMFDPKNAPPLQLAILVAKDSPYTFDQVPTNNSGEDHSLEKAVSKFRTAAYLWQSYTAEQMEKNDLGRRTFRFDEEWTNGTSHPRDCSESIMRSEARVHIVRMDMTVAEIRDLTSAQQNNNISEKNRFVGMAAAALRDYFRMAPGQKQYVAALIVDTHWDMKEKAIKGHMAFGGQVGDDLHLAMFGSHLLNYYPSTISEAVKAFRDCSPTELKIHIDEGNVAGTSWEAAAYGIGAHLREVGYLLGSPTQEKGIMAGDFITISRAFLVREAYSTRTKSKGGPVEPKDEPTWHRLDVLRYRFHPLFRNTTDKIPYPDGTVHGWVVGKDKLLITASSGLLCAEIFTEGDEFCSTWVEYPRDGQMIRRTTLIEPELRERLPESKRRSKMTVIVRSMGGEALVIDDLRQLCANSSLKLTSGPLAKLAYRSMKIGASELKDSEPQEVIFSTALASVNRILTSVTIYHGNAVDGLEFHYEDGSSQLFGKRGGTAGSDRFVMDIRNAEVIVGFAVRAGSWIDAIQIITSTSRRSNIYGKMDGGSLHTLLVPNGFKLCGVSGSCADWLDSFSLLITR</sequence>
<comment type="caution">
    <text evidence="3">The sequence shown here is derived from an EMBL/GenBank/DDBJ whole genome shotgun (WGS) entry which is preliminary data.</text>
</comment>
<dbReference type="Pfam" id="PF01419">
    <property type="entry name" value="Jacalin"/>
    <property type="match status" value="1"/>
</dbReference>
<dbReference type="GO" id="GO:0005737">
    <property type="term" value="C:cytoplasm"/>
    <property type="evidence" value="ECO:0007669"/>
    <property type="project" value="TreeGrafter"/>
</dbReference>
<dbReference type="EMBL" id="JAWHQM010000002">
    <property type="protein sequence ID" value="KAK5625577.1"/>
    <property type="molecule type" value="Genomic_DNA"/>
</dbReference>
<proteinExistence type="predicted"/>
<dbReference type="SUPFAM" id="SSF51101">
    <property type="entry name" value="Mannose-binding lectins"/>
    <property type="match status" value="1"/>
</dbReference>
<dbReference type="PANTHER" id="PTHR21054">
    <property type="entry name" value="ZINC METALLOPROTEINASE-RELATED"/>
    <property type="match status" value="1"/>
</dbReference>
<dbReference type="InterPro" id="IPR001229">
    <property type="entry name" value="Jacalin-like_lectin_dom"/>
</dbReference>
<keyword evidence="4" id="KW-1185">Reference proteome</keyword>
<dbReference type="InterPro" id="IPR021917">
    <property type="entry name" value="Unchr_Zn-peptidase-like"/>
</dbReference>
<feature type="compositionally biased region" description="Low complexity" evidence="1">
    <location>
        <begin position="29"/>
        <end position="50"/>
    </location>
</feature>
<gene>
    <name evidence="3" type="ORF">RRF57_001293</name>
</gene>
<protein>
    <recommendedName>
        <fullName evidence="2">Jacalin-type lectin domain-containing protein</fullName>
    </recommendedName>
</protein>
<evidence type="ECO:0000313" key="4">
    <source>
        <dbReference type="Proteomes" id="UP001305414"/>
    </source>
</evidence>
<evidence type="ECO:0000313" key="3">
    <source>
        <dbReference type="EMBL" id="KAK5625577.1"/>
    </source>
</evidence>
<organism evidence="3 4">
    <name type="scientific">Xylaria bambusicola</name>
    <dbReference type="NCBI Taxonomy" id="326684"/>
    <lineage>
        <taxon>Eukaryota</taxon>
        <taxon>Fungi</taxon>
        <taxon>Dikarya</taxon>
        <taxon>Ascomycota</taxon>
        <taxon>Pezizomycotina</taxon>
        <taxon>Sordariomycetes</taxon>
        <taxon>Xylariomycetidae</taxon>
        <taxon>Xylariales</taxon>
        <taxon>Xylariaceae</taxon>
        <taxon>Xylaria</taxon>
    </lineage>
</organism>